<dbReference type="EMBL" id="BSYI01000054">
    <property type="protein sequence ID" value="GMG85180.1"/>
    <property type="molecule type" value="Genomic_DNA"/>
</dbReference>
<dbReference type="Proteomes" id="UP001239909">
    <property type="component" value="Unassembled WGS sequence"/>
</dbReference>
<evidence type="ECO:0000313" key="2">
    <source>
        <dbReference type="EMBL" id="GMG85180.1"/>
    </source>
</evidence>
<feature type="chain" id="PRO_5046026628" description="Haloacid dehalogenase-like hydrolase" evidence="1">
    <location>
        <begin position="23"/>
        <end position="145"/>
    </location>
</feature>
<organism evidence="2 3">
    <name type="scientific">Paralimibaculum aggregatum</name>
    <dbReference type="NCBI Taxonomy" id="3036245"/>
    <lineage>
        <taxon>Bacteria</taxon>
        <taxon>Pseudomonadati</taxon>
        <taxon>Pseudomonadota</taxon>
        <taxon>Alphaproteobacteria</taxon>
        <taxon>Rhodobacterales</taxon>
        <taxon>Paracoccaceae</taxon>
        <taxon>Paralimibaculum</taxon>
    </lineage>
</organism>
<keyword evidence="3" id="KW-1185">Reference proteome</keyword>
<name>A0ABQ6LSX6_9RHOB</name>
<evidence type="ECO:0008006" key="4">
    <source>
        <dbReference type="Google" id="ProtNLM"/>
    </source>
</evidence>
<dbReference type="RefSeq" id="WP_285674446.1">
    <property type="nucleotide sequence ID" value="NZ_BSYI01000054.1"/>
</dbReference>
<protein>
    <recommendedName>
        <fullName evidence="4">Haloacid dehalogenase-like hydrolase</fullName>
    </recommendedName>
</protein>
<feature type="signal peptide" evidence="1">
    <location>
        <begin position="1"/>
        <end position="22"/>
    </location>
</feature>
<evidence type="ECO:0000256" key="1">
    <source>
        <dbReference type="SAM" id="SignalP"/>
    </source>
</evidence>
<reference evidence="2 3" key="1">
    <citation type="submission" date="2023-04" db="EMBL/GenBank/DDBJ databases">
        <title>Marinoamorphus aggregata gen. nov., sp. Nov., isolate from tissue of brittle star Ophioplocus japonicus.</title>
        <authorList>
            <person name="Kawano K."/>
            <person name="Sawayama S."/>
            <person name="Nakagawa S."/>
        </authorList>
    </citation>
    <scope>NUCLEOTIDE SEQUENCE [LARGE SCALE GENOMIC DNA]</scope>
    <source>
        <strain evidence="2 3">NKW23</strain>
    </source>
</reference>
<gene>
    <name evidence="2" type="ORF">LNKW23_43960</name>
</gene>
<comment type="caution">
    <text evidence="2">The sequence shown here is derived from an EMBL/GenBank/DDBJ whole genome shotgun (WGS) entry which is preliminary data.</text>
</comment>
<accession>A0ABQ6LSX6</accession>
<evidence type="ECO:0000313" key="3">
    <source>
        <dbReference type="Proteomes" id="UP001239909"/>
    </source>
</evidence>
<proteinExistence type="predicted"/>
<sequence>MRAFRLGIQALAFAFVAIVPQAGLSAASEDPLPSWNDGETKAAIVDFVSVVASEGGADYVPPDDRIATFDNDGMLWSEQPMYVQLAFALDCIEAMAPAHPEWKATEPHKSVLSGNMKALAAVGKKGLLQIHSSRTEGYTAMWTAE</sequence>
<keyword evidence="1" id="KW-0732">Signal</keyword>